<reference evidence="1 4" key="2">
    <citation type="submission" date="2022-05" db="EMBL/GenBank/DDBJ databases">
        <title>Genome Sequencing of Bee-Associated Microbes.</title>
        <authorList>
            <person name="Dunlap C."/>
        </authorList>
    </citation>
    <scope>NUCLEOTIDE SEQUENCE [LARGE SCALE GENOMIC DNA]</scope>
    <source>
        <strain evidence="1 4">NRRL B-14613</strain>
    </source>
</reference>
<dbReference type="Proteomes" id="UP001209276">
    <property type="component" value="Unassembled WGS sequence"/>
</dbReference>
<evidence type="ECO:0000313" key="2">
    <source>
        <dbReference type="EMBL" id="QDM46122.1"/>
    </source>
</evidence>
<dbReference type="GeneID" id="76998947"/>
<accession>A0AAP9DXJ3</accession>
<dbReference type="Proteomes" id="UP000315377">
    <property type="component" value="Chromosome"/>
</dbReference>
<proteinExistence type="predicted"/>
<dbReference type="EMBL" id="CP041405">
    <property type="protein sequence ID" value="QDM46122.1"/>
    <property type="molecule type" value="Genomic_DNA"/>
</dbReference>
<evidence type="ECO:0008006" key="5">
    <source>
        <dbReference type="Google" id="ProtNLM"/>
    </source>
</evidence>
<dbReference type="RefSeq" id="WP_087440777.1">
    <property type="nucleotide sequence ID" value="NZ_CABMNB010000010.1"/>
</dbReference>
<dbReference type="AlphaFoldDB" id="A0AAP9DXJ3"/>
<dbReference type="EMBL" id="JAMDMM010000003">
    <property type="protein sequence ID" value="MCY9605739.1"/>
    <property type="molecule type" value="Genomic_DNA"/>
</dbReference>
<sequence>MRESFTNCESDAMACSRLFYPHIKEAVDLWDPIGLLSLGAPSDEYDSLSLHITLLYAKRPEPDGMAAQLERYMEEQFGLGPAVMPRDRGEAWTRSIRTFCRHLLEDERLFERYEHWRLHHGRCHTTEVC</sequence>
<evidence type="ECO:0000313" key="3">
    <source>
        <dbReference type="Proteomes" id="UP000315377"/>
    </source>
</evidence>
<evidence type="ECO:0000313" key="4">
    <source>
        <dbReference type="Proteomes" id="UP001209276"/>
    </source>
</evidence>
<organism evidence="2 3">
    <name type="scientific">Paenibacillus thiaminolyticus</name>
    <name type="common">Bacillus thiaminolyticus</name>
    <dbReference type="NCBI Taxonomy" id="49283"/>
    <lineage>
        <taxon>Bacteria</taxon>
        <taxon>Bacillati</taxon>
        <taxon>Bacillota</taxon>
        <taxon>Bacilli</taxon>
        <taxon>Bacillales</taxon>
        <taxon>Paenibacillaceae</taxon>
        <taxon>Paenibacillus</taxon>
    </lineage>
</organism>
<keyword evidence="4" id="KW-1185">Reference proteome</keyword>
<evidence type="ECO:0000313" key="1">
    <source>
        <dbReference type="EMBL" id="MCY9605739.1"/>
    </source>
</evidence>
<gene>
    <name evidence="2" type="ORF">FLT43_23590</name>
    <name evidence="1" type="ORF">M5W83_00905</name>
</gene>
<reference evidence="2 3" key="1">
    <citation type="submission" date="2019-07" db="EMBL/GenBank/DDBJ databases">
        <title>Paenibacillus thiaminolyticus NRRL B-4156.</title>
        <authorList>
            <person name="Hehnly C."/>
            <person name="Zhang L."/>
        </authorList>
    </citation>
    <scope>NUCLEOTIDE SEQUENCE [LARGE SCALE GENOMIC DNA]</scope>
    <source>
        <strain evidence="2 3">NRRL B-4156</strain>
    </source>
</reference>
<name>A0AAP9DXJ3_PANTH</name>
<protein>
    <recommendedName>
        <fullName evidence="5">DUF1871 family protein</fullName>
    </recommendedName>
</protein>